<accession>A0ABS0IZZ7</accession>
<sequence length="59" mass="6363">MEQYRARFSTVDTVVGADISRRDRLGTFVVEAFMAGTMSPAEESPPLSIKQAAAQMVAA</sequence>
<gene>
    <name evidence="1" type="ORF">FVW20_01410</name>
</gene>
<protein>
    <submittedName>
        <fullName evidence="1">Uncharacterized protein</fullName>
    </submittedName>
</protein>
<name>A0ABS0IZZ7_9BACT</name>
<dbReference type="EMBL" id="VRYY01000028">
    <property type="protein sequence ID" value="MBG3875714.1"/>
    <property type="molecule type" value="Genomic_DNA"/>
</dbReference>
<keyword evidence="2" id="KW-1185">Reference proteome</keyword>
<evidence type="ECO:0000313" key="1">
    <source>
        <dbReference type="EMBL" id="MBG3875714.1"/>
    </source>
</evidence>
<dbReference type="Proteomes" id="UP001194469">
    <property type="component" value="Unassembled WGS sequence"/>
</dbReference>
<dbReference type="RefSeq" id="WP_196607976.1">
    <property type="nucleotide sequence ID" value="NZ_VRYY01000028.1"/>
</dbReference>
<proteinExistence type="predicted"/>
<comment type="caution">
    <text evidence="1">The sequence shown here is derived from an EMBL/GenBank/DDBJ whole genome shotgun (WGS) entry which is preliminary data.</text>
</comment>
<organism evidence="1 2">
    <name type="scientific">Nitratidesulfovibrio oxamicus</name>
    <dbReference type="NCBI Taxonomy" id="32016"/>
    <lineage>
        <taxon>Bacteria</taxon>
        <taxon>Pseudomonadati</taxon>
        <taxon>Thermodesulfobacteriota</taxon>
        <taxon>Desulfovibrionia</taxon>
        <taxon>Desulfovibrionales</taxon>
        <taxon>Desulfovibrionaceae</taxon>
        <taxon>Nitratidesulfovibrio</taxon>
    </lineage>
</organism>
<reference evidence="1 2" key="1">
    <citation type="submission" date="2019-08" db="EMBL/GenBank/DDBJ databases">
        <authorList>
            <person name="Luo N."/>
        </authorList>
    </citation>
    <scope>NUCLEOTIDE SEQUENCE [LARGE SCALE GENOMIC DNA]</scope>
    <source>
        <strain evidence="1 2">NCIMB 9442</strain>
    </source>
</reference>
<evidence type="ECO:0000313" key="2">
    <source>
        <dbReference type="Proteomes" id="UP001194469"/>
    </source>
</evidence>